<evidence type="ECO:0000256" key="2">
    <source>
        <dbReference type="ARBA" id="ARBA00022801"/>
    </source>
</evidence>
<dbReference type="InterPro" id="IPR050738">
    <property type="entry name" value="Sulfatase"/>
</dbReference>
<name>A0ABU3SVE4_9ALTE</name>
<protein>
    <recommendedName>
        <fullName evidence="5">N-sulphoglucosamine sulphohydrolase C-terminal domain-containing protein</fullName>
    </recommendedName>
</protein>
<keyword evidence="4" id="KW-1185">Reference proteome</keyword>
<reference evidence="3 4" key="1">
    <citation type="submission" date="2023-10" db="EMBL/GenBank/DDBJ databases">
        <title>Glaciecola aquimarina strain GGW-M5 nov., isolated from a coastal seawater.</title>
        <authorList>
            <person name="Bayburt H."/>
            <person name="Kim J.M."/>
            <person name="Choi B.J."/>
            <person name="Jeon C.O."/>
        </authorList>
    </citation>
    <scope>NUCLEOTIDE SEQUENCE [LARGE SCALE GENOMIC DNA]</scope>
    <source>
        <strain evidence="3 4">KCTC 32108</strain>
    </source>
</reference>
<dbReference type="InterPro" id="IPR017850">
    <property type="entry name" value="Alkaline_phosphatase_core_sf"/>
</dbReference>
<evidence type="ECO:0000313" key="3">
    <source>
        <dbReference type="EMBL" id="MDU0353995.1"/>
    </source>
</evidence>
<dbReference type="RefSeq" id="WP_316025627.1">
    <property type="nucleotide sequence ID" value="NZ_JAWDIO010000002.1"/>
</dbReference>
<organism evidence="3 4">
    <name type="scientific">Paraglaciecola aquimarina</name>
    <dbReference type="NCBI Taxonomy" id="1235557"/>
    <lineage>
        <taxon>Bacteria</taxon>
        <taxon>Pseudomonadati</taxon>
        <taxon>Pseudomonadota</taxon>
        <taxon>Gammaproteobacteria</taxon>
        <taxon>Alteromonadales</taxon>
        <taxon>Alteromonadaceae</taxon>
        <taxon>Paraglaciecola</taxon>
    </lineage>
</organism>
<dbReference type="EMBL" id="JAWDIO010000002">
    <property type="protein sequence ID" value="MDU0353995.1"/>
    <property type="molecule type" value="Genomic_DNA"/>
</dbReference>
<evidence type="ECO:0000313" key="4">
    <source>
        <dbReference type="Proteomes" id="UP001247805"/>
    </source>
</evidence>
<dbReference type="PANTHER" id="PTHR42693:SF53">
    <property type="entry name" value="ENDO-4-O-SULFATASE"/>
    <property type="match status" value="1"/>
</dbReference>
<evidence type="ECO:0000256" key="1">
    <source>
        <dbReference type="ARBA" id="ARBA00008779"/>
    </source>
</evidence>
<dbReference type="SUPFAM" id="SSF53649">
    <property type="entry name" value="Alkaline phosphatase-like"/>
    <property type="match status" value="1"/>
</dbReference>
<dbReference type="PANTHER" id="PTHR42693">
    <property type="entry name" value="ARYLSULFATASE FAMILY MEMBER"/>
    <property type="match status" value="1"/>
</dbReference>
<sequence>MPTLLDITNTEFPSQFHGSTPRKPDGRSIVASLKGQSMPPPEAIYFNDKGQQSVIYQGRWKLLIEAGWYLQTKAKPGITYELYDIKKDPGETHNLAKDKPDLVKKLTAMCEKWKAENKIVDYAEIIKIKPQDPY</sequence>
<keyword evidence="2" id="KW-0378">Hydrolase</keyword>
<gene>
    <name evidence="3" type="ORF">RS130_08675</name>
</gene>
<comment type="caution">
    <text evidence="3">The sequence shown here is derived from an EMBL/GenBank/DDBJ whole genome shotgun (WGS) entry which is preliminary data.</text>
</comment>
<dbReference type="Proteomes" id="UP001247805">
    <property type="component" value="Unassembled WGS sequence"/>
</dbReference>
<proteinExistence type="inferred from homology"/>
<dbReference type="Gene3D" id="3.40.720.10">
    <property type="entry name" value="Alkaline Phosphatase, subunit A"/>
    <property type="match status" value="1"/>
</dbReference>
<evidence type="ECO:0008006" key="5">
    <source>
        <dbReference type="Google" id="ProtNLM"/>
    </source>
</evidence>
<accession>A0ABU3SVE4</accession>
<comment type="similarity">
    <text evidence="1">Belongs to the sulfatase family.</text>
</comment>